<dbReference type="GO" id="GO:0006357">
    <property type="term" value="P:regulation of transcription by RNA polymerase II"/>
    <property type="evidence" value="ECO:0007669"/>
    <property type="project" value="TreeGrafter"/>
</dbReference>
<dbReference type="PANTHER" id="PTHR12243">
    <property type="entry name" value="MADF DOMAIN TRANSCRIPTION FACTOR"/>
    <property type="match status" value="1"/>
</dbReference>
<dbReference type="Proteomes" id="UP000046392">
    <property type="component" value="Unplaced"/>
</dbReference>
<keyword evidence="2" id="KW-1185">Reference proteome</keyword>
<name>A0A0N5B7Q8_STREA</name>
<evidence type="ECO:0000259" key="1">
    <source>
        <dbReference type="PROSITE" id="PS51029"/>
    </source>
</evidence>
<dbReference type="GO" id="GO:0005667">
    <property type="term" value="C:transcription regulator complex"/>
    <property type="evidence" value="ECO:0007669"/>
    <property type="project" value="TreeGrafter"/>
</dbReference>
<dbReference type="WBParaSite" id="SPAL_0000208200.1">
    <property type="protein sequence ID" value="SPAL_0000208200.1"/>
    <property type="gene ID" value="SPAL_0000208200"/>
</dbReference>
<dbReference type="STRING" id="174720.A0A0N5B7Q8"/>
<proteinExistence type="predicted"/>
<dbReference type="GO" id="GO:0005634">
    <property type="term" value="C:nucleus"/>
    <property type="evidence" value="ECO:0007669"/>
    <property type="project" value="TreeGrafter"/>
</dbReference>
<sequence>MAGTCQPLIGMYWNNQTVNPESGFYGYLFKASTIQNFADGSFFTIFPTKLEYRASSDQSGDSLSQTRLHSEDQFTNTLEGNEMNCQDVKPNIHNISNGNSEDRHNERTSNGVTITDEIRFSIIEAIQLRPCIWDNSSKEARSHLSRKDNFMEVAQHLNSLGHPLSTLDVEKQWKNLKDTYNKVKKKLILDQHGNMVPPKWRFFSAMLFLDQADNYQTTQQQQMNNIMLTTPTESRKRRHNMESPSLSLQKMSKTDMLGQLPCSEIDMQPMSHEDLSVPSSSTTPQTIRCTIPIATNLYKTHSADNSTTTTTTPRGGYTNHHQSLHHSQFFASNAVIDDEYSSFCRSLVFSLREIGSTNRLQYLKVQKAIRDTIHEAQVQCIMSGGQQCNNKMSSNPNNQGYK</sequence>
<dbReference type="AlphaFoldDB" id="A0A0N5B7Q8"/>
<dbReference type="PANTHER" id="PTHR12243:SF67">
    <property type="entry name" value="COREPRESSOR OF PANGOLIN, ISOFORM A-RELATED"/>
    <property type="match status" value="1"/>
</dbReference>
<feature type="domain" description="MADF" evidence="1">
    <location>
        <begin position="121"/>
        <end position="214"/>
    </location>
</feature>
<reference evidence="3" key="1">
    <citation type="submission" date="2017-02" db="UniProtKB">
        <authorList>
            <consortium name="WormBaseParasite"/>
        </authorList>
    </citation>
    <scope>IDENTIFICATION</scope>
</reference>
<evidence type="ECO:0000313" key="3">
    <source>
        <dbReference type="WBParaSite" id="SPAL_0000208200.1"/>
    </source>
</evidence>
<organism evidence="2 3">
    <name type="scientific">Strongyloides papillosus</name>
    <name type="common">Intestinal threadworm</name>
    <dbReference type="NCBI Taxonomy" id="174720"/>
    <lineage>
        <taxon>Eukaryota</taxon>
        <taxon>Metazoa</taxon>
        <taxon>Ecdysozoa</taxon>
        <taxon>Nematoda</taxon>
        <taxon>Chromadorea</taxon>
        <taxon>Rhabditida</taxon>
        <taxon>Tylenchina</taxon>
        <taxon>Panagrolaimomorpha</taxon>
        <taxon>Strongyloidoidea</taxon>
        <taxon>Strongyloididae</taxon>
        <taxon>Strongyloides</taxon>
    </lineage>
</organism>
<accession>A0A0N5B7Q8</accession>
<protein>
    <submittedName>
        <fullName evidence="3">MADF domain-containing protein</fullName>
    </submittedName>
</protein>
<dbReference type="SMART" id="SM00595">
    <property type="entry name" value="MADF"/>
    <property type="match status" value="1"/>
</dbReference>
<dbReference type="Pfam" id="PF10545">
    <property type="entry name" value="MADF_DNA_bdg"/>
    <property type="match status" value="1"/>
</dbReference>
<dbReference type="InterPro" id="IPR039353">
    <property type="entry name" value="TF_Adf1"/>
</dbReference>
<dbReference type="PROSITE" id="PS51029">
    <property type="entry name" value="MADF"/>
    <property type="match status" value="1"/>
</dbReference>
<dbReference type="InterPro" id="IPR006578">
    <property type="entry name" value="MADF-dom"/>
</dbReference>
<evidence type="ECO:0000313" key="2">
    <source>
        <dbReference type="Proteomes" id="UP000046392"/>
    </source>
</evidence>